<protein>
    <submittedName>
        <fullName evidence="2">Gas vesicle protein GvpO</fullName>
    </submittedName>
</protein>
<keyword evidence="3" id="KW-1185">Reference proteome</keyword>
<sequence length="113" mass="12318">MSAKATPEDSGDVHDDEEAGELPPLTAAQAAAAALEHLVELTSKEPQGATSVEPTDHGWTVEVEVLEDRRIPSSADMLALYEVEIDLDGNLLAYRRTKRYGRGSSDIGERDRR</sequence>
<evidence type="ECO:0000313" key="2">
    <source>
        <dbReference type="EMBL" id="MDM7491170.1"/>
    </source>
</evidence>
<dbReference type="InterPro" id="IPR008634">
    <property type="entry name" value="Gas-vesicle_GvpO"/>
</dbReference>
<dbReference type="Proteomes" id="UP001233164">
    <property type="component" value="Unassembled WGS sequence"/>
</dbReference>
<evidence type="ECO:0000256" key="1">
    <source>
        <dbReference type="SAM" id="MobiDB-lite"/>
    </source>
</evidence>
<dbReference type="EMBL" id="JAUBOF010000132">
    <property type="protein sequence ID" value="MDM7491170.1"/>
    <property type="molecule type" value="Genomic_DNA"/>
</dbReference>
<comment type="caution">
    <text evidence="2">The sequence shown here is derived from an EMBL/GenBank/DDBJ whole genome shotgun (WGS) entry which is preliminary data.</text>
</comment>
<gene>
    <name evidence="2" type="primary">gvpO</name>
    <name evidence="2" type="ORF">QT969_23065</name>
</gene>
<proteinExistence type="predicted"/>
<feature type="region of interest" description="Disordered" evidence="1">
    <location>
        <begin position="1"/>
        <end position="27"/>
    </location>
</feature>
<dbReference type="RefSeq" id="WP_289381776.1">
    <property type="nucleotide sequence ID" value="NZ_JAUBOF010000132.1"/>
</dbReference>
<reference evidence="2 3" key="1">
    <citation type="submission" date="2023-06" db="EMBL/GenBank/DDBJ databases">
        <title>Rhodococcus indonesiensis sp. nov a new member of the Rhodococcus ruber lineage isolated from a sediment of neutral hot spring.</title>
        <authorList>
            <person name="Kusuma A.B."/>
            <person name="Fenylestari G."/>
            <person name="Ammar F."/>
            <person name="Nouioui I."/>
            <person name="Goodfellow M."/>
        </authorList>
    </citation>
    <scope>NUCLEOTIDE SEQUENCE [LARGE SCALE GENOMIC DNA]</scope>
    <source>
        <strain evidence="2 3">CSLK01-03</strain>
    </source>
</reference>
<name>A0ABT7RU44_9NOCA</name>
<dbReference type="Pfam" id="PF05800">
    <property type="entry name" value="GvpO"/>
    <property type="match status" value="1"/>
</dbReference>
<evidence type="ECO:0000313" key="3">
    <source>
        <dbReference type="Proteomes" id="UP001233164"/>
    </source>
</evidence>
<organism evidence="2 3">
    <name type="scientific">Rhodococcus indonesiensis</name>
    <dbReference type="NCBI Taxonomy" id="3055869"/>
    <lineage>
        <taxon>Bacteria</taxon>
        <taxon>Bacillati</taxon>
        <taxon>Actinomycetota</taxon>
        <taxon>Actinomycetes</taxon>
        <taxon>Mycobacteriales</taxon>
        <taxon>Nocardiaceae</taxon>
        <taxon>Rhodococcus</taxon>
    </lineage>
</organism>
<accession>A0ABT7RU44</accession>